<comment type="caution">
    <text evidence="2">The sequence shown here is derived from an EMBL/GenBank/DDBJ whole genome shotgun (WGS) entry which is preliminary data.</text>
</comment>
<dbReference type="OrthoDB" id="9775096at2"/>
<organism evidence="2 3">
    <name type="scientific">Falsibacillus pallidus</name>
    <dbReference type="NCBI Taxonomy" id="493781"/>
    <lineage>
        <taxon>Bacteria</taxon>
        <taxon>Bacillati</taxon>
        <taxon>Bacillota</taxon>
        <taxon>Bacilli</taxon>
        <taxon>Bacillales</taxon>
        <taxon>Bacillaceae</taxon>
        <taxon>Falsibacillus</taxon>
    </lineage>
</organism>
<evidence type="ECO:0000313" key="3">
    <source>
        <dbReference type="Proteomes" id="UP000255326"/>
    </source>
</evidence>
<dbReference type="RefSeq" id="WP_114744340.1">
    <property type="nucleotide sequence ID" value="NZ_QQAY01000002.1"/>
</dbReference>
<dbReference type="GO" id="GO:0046677">
    <property type="term" value="P:response to antibiotic"/>
    <property type="evidence" value="ECO:0007669"/>
    <property type="project" value="InterPro"/>
</dbReference>
<dbReference type="InterPro" id="IPR000871">
    <property type="entry name" value="Beta-lactam_class-A"/>
</dbReference>
<dbReference type="PANTHER" id="PTHR35333">
    <property type="entry name" value="BETA-LACTAMASE"/>
    <property type="match status" value="1"/>
</dbReference>
<dbReference type="InterPro" id="IPR012338">
    <property type="entry name" value="Beta-lactam/transpept-like"/>
</dbReference>
<evidence type="ECO:0000259" key="1">
    <source>
        <dbReference type="Pfam" id="PF13354"/>
    </source>
</evidence>
<reference evidence="2 3" key="1">
    <citation type="submission" date="2018-07" db="EMBL/GenBank/DDBJ databases">
        <title>Genomic Encyclopedia of Type Strains, Phase IV (KMG-IV): sequencing the most valuable type-strain genomes for metagenomic binning, comparative biology and taxonomic classification.</title>
        <authorList>
            <person name="Goeker M."/>
        </authorList>
    </citation>
    <scope>NUCLEOTIDE SEQUENCE [LARGE SCALE GENOMIC DNA]</scope>
    <source>
        <strain evidence="2 3">DSM 25281</strain>
    </source>
</reference>
<keyword evidence="3" id="KW-1185">Reference proteome</keyword>
<dbReference type="Gene3D" id="3.40.710.10">
    <property type="entry name" value="DD-peptidase/beta-lactamase superfamily"/>
    <property type="match status" value="1"/>
</dbReference>
<dbReference type="EMBL" id="QQAY01000002">
    <property type="protein sequence ID" value="RDI45478.1"/>
    <property type="molecule type" value="Genomic_DNA"/>
</dbReference>
<accession>A0A370GP18</accession>
<dbReference type="Proteomes" id="UP000255326">
    <property type="component" value="Unassembled WGS sequence"/>
</dbReference>
<dbReference type="GO" id="GO:0008800">
    <property type="term" value="F:beta-lactamase activity"/>
    <property type="evidence" value="ECO:0007669"/>
    <property type="project" value="InterPro"/>
</dbReference>
<sequence>MTSLKSLQANNMLRLRDEITQLASVCPGRIGLAIETHEGKILLNEMDRFPSASLIKLPILIECFRQVEAGKISLDEPVDFSSLKRVGGAGVLPALSDSVKLTVKDFMTLMIIVSDNTATNFLIDLAGEKEINDCIKTLQLKETSLGRRMMDFEAIRNGKNNYTSPEDMLLVLKEIDRGKLLNKKSRELILQIMKQQQFVDKLPALMDTEIVTAANKTGELDGVEHDCGIFTYGEKTVYASVLIDGLYDKELGRKTISRIGKAIFDYLIKK</sequence>
<dbReference type="GO" id="GO:0030655">
    <property type="term" value="P:beta-lactam antibiotic catabolic process"/>
    <property type="evidence" value="ECO:0007669"/>
    <property type="project" value="InterPro"/>
</dbReference>
<dbReference type="InterPro" id="IPR045155">
    <property type="entry name" value="Beta-lactam_cat"/>
</dbReference>
<protein>
    <submittedName>
        <fullName evidence="2">Beta-lactamase class A</fullName>
    </submittedName>
</protein>
<dbReference type="PANTHER" id="PTHR35333:SF3">
    <property type="entry name" value="BETA-LACTAMASE-TYPE TRANSPEPTIDASE FOLD CONTAINING PROTEIN"/>
    <property type="match status" value="1"/>
</dbReference>
<proteinExistence type="predicted"/>
<evidence type="ECO:0000313" key="2">
    <source>
        <dbReference type="EMBL" id="RDI45478.1"/>
    </source>
</evidence>
<dbReference type="SUPFAM" id="SSF56601">
    <property type="entry name" value="beta-lactamase/transpeptidase-like"/>
    <property type="match status" value="1"/>
</dbReference>
<dbReference type="Pfam" id="PF13354">
    <property type="entry name" value="Beta-lactamase2"/>
    <property type="match status" value="1"/>
</dbReference>
<feature type="domain" description="Beta-lactamase class A catalytic" evidence="1">
    <location>
        <begin position="39"/>
        <end position="241"/>
    </location>
</feature>
<name>A0A370GP18_9BACI</name>
<gene>
    <name evidence="2" type="ORF">DFR59_102106</name>
</gene>
<dbReference type="AlphaFoldDB" id="A0A370GP18"/>